<evidence type="ECO:0000313" key="3">
    <source>
        <dbReference type="Proteomes" id="UP001054837"/>
    </source>
</evidence>
<sequence>MKMKIKILNTENQQEEIKEIKESTTEGHENPEPMSDDKIQDVTNENEVQEQLNEEIQQSKKRRKVTSEDVIQEPIKEEFQESTSEEENKDSEYWESTREELQELCTTDDEDLHDKASTSEDEKQDSSEIDESVSFTNSEPTTDNEIDEAKESNRPQVRIHEIYSQDSSYAASTEKTHDKASTSEDEIQESCDESVWFAPSEPTTNNEIEGLKRVSKNQKVNMKTKN</sequence>
<name>A0AAV4VK25_9ARAC</name>
<organism evidence="2 3">
    <name type="scientific">Caerostris darwini</name>
    <dbReference type="NCBI Taxonomy" id="1538125"/>
    <lineage>
        <taxon>Eukaryota</taxon>
        <taxon>Metazoa</taxon>
        <taxon>Ecdysozoa</taxon>
        <taxon>Arthropoda</taxon>
        <taxon>Chelicerata</taxon>
        <taxon>Arachnida</taxon>
        <taxon>Araneae</taxon>
        <taxon>Araneomorphae</taxon>
        <taxon>Entelegynae</taxon>
        <taxon>Araneoidea</taxon>
        <taxon>Araneidae</taxon>
        <taxon>Caerostris</taxon>
    </lineage>
</organism>
<proteinExistence type="predicted"/>
<feature type="compositionally biased region" description="Basic and acidic residues" evidence="1">
    <location>
        <begin position="90"/>
        <end position="101"/>
    </location>
</feature>
<feature type="compositionally biased region" description="Low complexity" evidence="1">
    <location>
        <begin position="45"/>
        <end position="56"/>
    </location>
</feature>
<feature type="compositionally biased region" description="Acidic residues" evidence="1">
    <location>
        <begin position="183"/>
        <end position="192"/>
    </location>
</feature>
<feature type="compositionally biased region" description="Basic and acidic residues" evidence="1">
    <location>
        <begin position="112"/>
        <end position="126"/>
    </location>
</feature>
<gene>
    <name evidence="2" type="ORF">CDAR_189831</name>
</gene>
<feature type="region of interest" description="Disordered" evidence="1">
    <location>
        <begin position="1"/>
        <end position="205"/>
    </location>
</feature>
<dbReference type="AlphaFoldDB" id="A0AAV4VK25"/>
<reference evidence="2 3" key="1">
    <citation type="submission" date="2021-06" db="EMBL/GenBank/DDBJ databases">
        <title>Caerostris darwini draft genome.</title>
        <authorList>
            <person name="Kono N."/>
            <person name="Arakawa K."/>
        </authorList>
    </citation>
    <scope>NUCLEOTIDE SEQUENCE [LARGE SCALE GENOMIC DNA]</scope>
</reference>
<keyword evidence="3" id="KW-1185">Reference proteome</keyword>
<feature type="compositionally biased region" description="Basic and acidic residues" evidence="1">
    <location>
        <begin position="15"/>
        <end position="40"/>
    </location>
</feature>
<evidence type="ECO:0000256" key="1">
    <source>
        <dbReference type="SAM" id="MobiDB-lite"/>
    </source>
</evidence>
<feature type="compositionally biased region" description="Basic and acidic residues" evidence="1">
    <location>
        <begin position="147"/>
        <end position="163"/>
    </location>
</feature>
<evidence type="ECO:0000313" key="2">
    <source>
        <dbReference type="EMBL" id="GIY70672.1"/>
    </source>
</evidence>
<dbReference type="EMBL" id="BPLQ01013215">
    <property type="protein sequence ID" value="GIY70672.1"/>
    <property type="molecule type" value="Genomic_DNA"/>
</dbReference>
<comment type="caution">
    <text evidence="2">The sequence shown here is derived from an EMBL/GenBank/DDBJ whole genome shotgun (WGS) entry which is preliminary data.</text>
</comment>
<feature type="compositionally biased region" description="Polar residues" evidence="1">
    <location>
        <begin position="164"/>
        <end position="173"/>
    </location>
</feature>
<protein>
    <submittedName>
        <fullName evidence="2">Uncharacterized protein</fullName>
    </submittedName>
</protein>
<dbReference type="Proteomes" id="UP001054837">
    <property type="component" value="Unassembled WGS sequence"/>
</dbReference>
<accession>A0AAV4VK25</accession>